<dbReference type="InterPro" id="IPR005829">
    <property type="entry name" value="Sugar_transporter_CS"/>
</dbReference>
<keyword evidence="7" id="KW-1185">Reference proteome</keyword>
<organism evidence="6 7">
    <name type="scientific">Aureobasidium uvarum</name>
    <dbReference type="NCBI Taxonomy" id="2773716"/>
    <lineage>
        <taxon>Eukaryota</taxon>
        <taxon>Fungi</taxon>
        <taxon>Dikarya</taxon>
        <taxon>Ascomycota</taxon>
        <taxon>Pezizomycotina</taxon>
        <taxon>Dothideomycetes</taxon>
        <taxon>Dothideomycetidae</taxon>
        <taxon>Dothideales</taxon>
        <taxon>Saccotheciaceae</taxon>
        <taxon>Aureobasidium</taxon>
    </lineage>
</organism>
<feature type="transmembrane region" description="Helical" evidence="5">
    <location>
        <begin position="350"/>
        <end position="371"/>
    </location>
</feature>
<dbReference type="EMBL" id="CAINUL010000002">
    <property type="protein sequence ID" value="CAD0107595.1"/>
    <property type="molecule type" value="Genomic_DNA"/>
</dbReference>
<proteinExistence type="predicted"/>
<feature type="transmembrane region" description="Helical" evidence="5">
    <location>
        <begin position="132"/>
        <end position="150"/>
    </location>
</feature>
<name>A0A9N8KH72_9PEZI</name>
<dbReference type="GO" id="GO:0016020">
    <property type="term" value="C:membrane"/>
    <property type="evidence" value="ECO:0007669"/>
    <property type="project" value="UniProtKB-SubCell"/>
</dbReference>
<evidence type="ECO:0000256" key="3">
    <source>
        <dbReference type="ARBA" id="ARBA00022989"/>
    </source>
</evidence>
<evidence type="ECO:0000256" key="2">
    <source>
        <dbReference type="ARBA" id="ARBA00022692"/>
    </source>
</evidence>
<dbReference type="Pfam" id="PF00083">
    <property type="entry name" value="Sugar_tr"/>
    <property type="match status" value="1"/>
</dbReference>
<keyword evidence="4 5" id="KW-0472">Membrane</keyword>
<evidence type="ECO:0000313" key="7">
    <source>
        <dbReference type="Proteomes" id="UP000745764"/>
    </source>
</evidence>
<evidence type="ECO:0000256" key="1">
    <source>
        <dbReference type="ARBA" id="ARBA00004141"/>
    </source>
</evidence>
<dbReference type="FunFam" id="1.20.1250.20:FF:000078">
    <property type="entry name" value="MFS maltose transporter, putative"/>
    <property type="match status" value="1"/>
</dbReference>
<comment type="caution">
    <text evidence="6">The sequence shown here is derived from an EMBL/GenBank/DDBJ whole genome shotgun (WGS) entry which is preliminary data.</text>
</comment>
<evidence type="ECO:0000256" key="4">
    <source>
        <dbReference type="ARBA" id="ARBA00023136"/>
    </source>
</evidence>
<dbReference type="PROSITE" id="PS00217">
    <property type="entry name" value="SUGAR_TRANSPORT_2"/>
    <property type="match status" value="1"/>
</dbReference>
<dbReference type="Proteomes" id="UP000745764">
    <property type="component" value="Unassembled WGS sequence"/>
</dbReference>
<dbReference type="SUPFAM" id="SSF103473">
    <property type="entry name" value="MFS general substrate transporter"/>
    <property type="match status" value="1"/>
</dbReference>
<protein>
    <recommendedName>
        <fullName evidence="8">Sugar transporter</fullName>
    </recommendedName>
</protein>
<feature type="transmembrane region" description="Helical" evidence="5">
    <location>
        <begin position="51"/>
        <end position="78"/>
    </location>
</feature>
<dbReference type="AlphaFoldDB" id="A0A9N8KH72"/>
<evidence type="ECO:0000313" key="6">
    <source>
        <dbReference type="EMBL" id="CAD0107595.1"/>
    </source>
</evidence>
<feature type="transmembrane region" description="Helical" evidence="5">
    <location>
        <begin position="392"/>
        <end position="415"/>
    </location>
</feature>
<gene>
    <name evidence="6" type="ORF">AWRI4620_LOCUS1850</name>
</gene>
<accession>A0A9N8KH72</accession>
<reference evidence="6" key="1">
    <citation type="submission" date="2020-06" db="EMBL/GenBank/DDBJ databases">
        <authorList>
            <person name="Onetto C."/>
        </authorList>
    </citation>
    <scope>NUCLEOTIDE SEQUENCE</scope>
</reference>
<feature type="transmembrane region" description="Helical" evidence="5">
    <location>
        <begin position="317"/>
        <end position="338"/>
    </location>
</feature>
<dbReference type="InterPro" id="IPR050360">
    <property type="entry name" value="MFS_Sugar_Transporters"/>
</dbReference>
<dbReference type="Gene3D" id="1.20.1250.20">
    <property type="entry name" value="MFS general substrate transporter like domains"/>
    <property type="match status" value="2"/>
</dbReference>
<evidence type="ECO:0008006" key="8">
    <source>
        <dbReference type="Google" id="ProtNLM"/>
    </source>
</evidence>
<dbReference type="InterPro" id="IPR005828">
    <property type="entry name" value="MFS_sugar_transport-like"/>
</dbReference>
<keyword evidence="3 5" id="KW-1133">Transmembrane helix</keyword>
<dbReference type="GO" id="GO:0005351">
    <property type="term" value="F:carbohydrate:proton symporter activity"/>
    <property type="evidence" value="ECO:0007669"/>
    <property type="project" value="TreeGrafter"/>
</dbReference>
<sequence length="471" mass="52852">MASHTADESLKHGAHQIEEVFGAHAIVDAKHASDAEHNTPLMEVIKKNRKAIAWSMVMSMTVVMEGYDTILMSSFFAYPSFAKKFGEYNAATSDYQLTGAWQTALNNASNVGIVPGIFLNGWLAAKYGYRKVIIVALFFLNAFIFITFFAPNKPVLVVGQILCGFSWGVFATIGPAYASEIVPLQLRGYLTSYVNLCCLVARTDQWSYRIPFAVQWAWPVPLMVACFFAPESPWYMVRNNRLADAEHILKRISTNTSEDEIKGTLAMMVHTTEIETQLDNEASQSSYLQCFKGTDRRRTEICCMTFMGQLFSGRRKIYTTGMGVLCALLFIIGIVSAASKSDDVKWVAGALTVVWLFTYSLTVGPVAYTIVSETSAIRVRAKTSYFMNPTEWNLKGKTAFFWFATSFLTFVWAYFRLPEAKDRTYEEMDLLFTKGVSAREFAKYKIDAYAGAAVESKEQILYEEKVAGNVK</sequence>
<dbReference type="InterPro" id="IPR036259">
    <property type="entry name" value="MFS_trans_sf"/>
</dbReference>
<comment type="subcellular location">
    <subcellularLocation>
        <location evidence="1">Membrane</location>
        <topology evidence="1">Multi-pass membrane protein</topology>
    </subcellularLocation>
</comment>
<keyword evidence="2 5" id="KW-0812">Transmembrane</keyword>
<dbReference type="PANTHER" id="PTHR48022:SF2">
    <property type="entry name" value="PLASTIDIC GLUCOSE TRANSPORTER 4"/>
    <property type="match status" value="1"/>
</dbReference>
<dbReference type="PANTHER" id="PTHR48022">
    <property type="entry name" value="PLASTIDIC GLUCOSE TRANSPORTER 4"/>
    <property type="match status" value="1"/>
</dbReference>
<dbReference type="OrthoDB" id="6612291at2759"/>
<feature type="transmembrane region" description="Helical" evidence="5">
    <location>
        <begin position="156"/>
        <end position="178"/>
    </location>
</feature>
<evidence type="ECO:0000256" key="5">
    <source>
        <dbReference type="SAM" id="Phobius"/>
    </source>
</evidence>
<feature type="transmembrane region" description="Helical" evidence="5">
    <location>
        <begin position="108"/>
        <end position="125"/>
    </location>
</feature>